<dbReference type="EMBL" id="KQ964460">
    <property type="protein sequence ID" value="KXN72086.1"/>
    <property type="molecule type" value="Genomic_DNA"/>
</dbReference>
<feature type="region of interest" description="Disordered" evidence="1">
    <location>
        <begin position="196"/>
        <end position="234"/>
    </location>
</feature>
<protein>
    <submittedName>
        <fullName evidence="3">Uncharacterized protein</fullName>
    </submittedName>
</protein>
<sequence length="256" mass="27201">MKLLSSLGLLFLFKHRLCDLSSCLKNTNSTDCADIVISDNDINNSLTSICGNNTNLVGCSLWKKCQQSKVTRPYCSGYSVLYDVCTIDPVSDSMCGTVNALCARGKDSVNKQCQDVAPFPLLPSTSQVSSFIVSICTDAPVLANCTGIPKKVDGTSLKIDNLSVYASLCSDLSSLDQCQTWSKMCDGSQNFGPLCDFDGKQRGPSQRQKPGSQSSSSASASATPSSKPSSSNGLRQAAPAATILSLSIFIFSLFIH</sequence>
<reference evidence="3 4" key="1">
    <citation type="journal article" date="2015" name="Genome Biol. Evol.">
        <title>Phylogenomic analyses indicate that early fungi evolved digesting cell walls of algal ancestors of land plants.</title>
        <authorList>
            <person name="Chang Y."/>
            <person name="Wang S."/>
            <person name="Sekimoto S."/>
            <person name="Aerts A.L."/>
            <person name="Choi C."/>
            <person name="Clum A."/>
            <person name="LaButti K.M."/>
            <person name="Lindquist E.A."/>
            <person name="Yee Ngan C."/>
            <person name="Ohm R.A."/>
            <person name="Salamov A.A."/>
            <person name="Grigoriev I.V."/>
            <person name="Spatafora J.W."/>
            <person name="Berbee M.L."/>
        </authorList>
    </citation>
    <scope>NUCLEOTIDE SEQUENCE [LARGE SCALE GENOMIC DNA]</scope>
    <source>
        <strain evidence="3 4">NRRL 28638</strain>
    </source>
</reference>
<accession>A0A137PAS3</accession>
<name>A0A137PAS3_CONC2</name>
<keyword evidence="4" id="KW-1185">Reference proteome</keyword>
<dbReference type="OMA" id="FIVSICT"/>
<feature type="chain" id="PRO_5007294627" evidence="2">
    <location>
        <begin position="19"/>
        <end position="256"/>
    </location>
</feature>
<feature type="compositionally biased region" description="Low complexity" evidence="1">
    <location>
        <begin position="205"/>
        <end position="231"/>
    </location>
</feature>
<dbReference type="Proteomes" id="UP000070444">
    <property type="component" value="Unassembled WGS sequence"/>
</dbReference>
<keyword evidence="2" id="KW-0732">Signal</keyword>
<evidence type="ECO:0000256" key="1">
    <source>
        <dbReference type="SAM" id="MobiDB-lite"/>
    </source>
</evidence>
<evidence type="ECO:0000313" key="4">
    <source>
        <dbReference type="Proteomes" id="UP000070444"/>
    </source>
</evidence>
<evidence type="ECO:0000313" key="3">
    <source>
        <dbReference type="EMBL" id="KXN72086.1"/>
    </source>
</evidence>
<proteinExistence type="predicted"/>
<gene>
    <name evidence="3" type="ORF">CONCODRAFT_5118</name>
</gene>
<evidence type="ECO:0000256" key="2">
    <source>
        <dbReference type="SAM" id="SignalP"/>
    </source>
</evidence>
<organism evidence="3 4">
    <name type="scientific">Conidiobolus coronatus (strain ATCC 28846 / CBS 209.66 / NRRL 28638)</name>
    <name type="common">Delacroixia coronata</name>
    <dbReference type="NCBI Taxonomy" id="796925"/>
    <lineage>
        <taxon>Eukaryota</taxon>
        <taxon>Fungi</taxon>
        <taxon>Fungi incertae sedis</taxon>
        <taxon>Zoopagomycota</taxon>
        <taxon>Entomophthoromycotina</taxon>
        <taxon>Entomophthoromycetes</taxon>
        <taxon>Entomophthorales</taxon>
        <taxon>Ancylistaceae</taxon>
        <taxon>Conidiobolus</taxon>
    </lineage>
</organism>
<dbReference type="AlphaFoldDB" id="A0A137PAS3"/>
<feature type="signal peptide" evidence="2">
    <location>
        <begin position="1"/>
        <end position="18"/>
    </location>
</feature>